<organism evidence="1">
    <name type="scientific">metagenome</name>
    <dbReference type="NCBI Taxonomy" id="256318"/>
    <lineage>
        <taxon>unclassified sequences</taxon>
        <taxon>metagenomes</taxon>
    </lineage>
</organism>
<proteinExistence type="predicted"/>
<protein>
    <submittedName>
        <fullName evidence="1">Uncharacterized protein</fullName>
    </submittedName>
</protein>
<reference evidence="1" key="1">
    <citation type="submission" date="2015-08" db="EMBL/GenBank/DDBJ databases">
        <authorList>
            <person name="Babu N.S."/>
            <person name="Beckwith C.J."/>
            <person name="Beseler K.G."/>
            <person name="Brison A."/>
            <person name="Carone J.V."/>
            <person name="Caskin T.P."/>
            <person name="Diamond M."/>
            <person name="Durham M.E."/>
            <person name="Foxe J.M."/>
            <person name="Go M."/>
            <person name="Henderson B.A."/>
            <person name="Jones I.B."/>
            <person name="McGettigan J.A."/>
            <person name="Micheletti S.J."/>
            <person name="Nasrallah M.E."/>
            <person name="Ortiz D."/>
            <person name="Piller C.R."/>
            <person name="Privatt S.R."/>
            <person name="Schneider S.L."/>
            <person name="Sharp S."/>
            <person name="Smith T.C."/>
            <person name="Stanton J.D."/>
            <person name="Ullery H.E."/>
            <person name="Wilson R.J."/>
            <person name="Serrano M.G."/>
            <person name="Buck G."/>
            <person name="Lee V."/>
            <person name="Wang Y."/>
            <person name="Carvalho R."/>
            <person name="Voegtly L."/>
            <person name="Shi R."/>
            <person name="Duckworth R."/>
            <person name="Johnson A."/>
            <person name="Loviza R."/>
            <person name="Walstead R."/>
            <person name="Shah Z."/>
            <person name="Kiflezghi M."/>
            <person name="Wade K."/>
            <person name="Ball S.L."/>
            <person name="Bradley K.W."/>
            <person name="Asai D.J."/>
            <person name="Bowman C.A."/>
            <person name="Russell D.A."/>
            <person name="Pope W.H."/>
            <person name="Jacobs-Sera D."/>
            <person name="Hendrix R.W."/>
            <person name="Hatfull G.F."/>
        </authorList>
    </citation>
    <scope>NUCLEOTIDE SEQUENCE</scope>
</reference>
<sequence>MILGPEKTPVFGASNGLLTL</sequence>
<dbReference type="AlphaFoldDB" id="A0A2P2BXC9"/>
<accession>A0A2P2BXC9</accession>
<evidence type="ECO:0000313" key="1">
    <source>
        <dbReference type="EMBL" id="CUR54408.1"/>
    </source>
</evidence>
<gene>
    <name evidence="1" type="ORF">NOCA2150150</name>
</gene>
<name>A0A2P2BXC9_9ZZZZ</name>
<dbReference type="EMBL" id="CZKA01000007">
    <property type="protein sequence ID" value="CUR54408.1"/>
    <property type="molecule type" value="Genomic_DNA"/>
</dbReference>